<dbReference type="EMBL" id="DXGA01000034">
    <property type="protein sequence ID" value="HIW93209.1"/>
    <property type="molecule type" value="Genomic_DNA"/>
</dbReference>
<dbReference type="Gene3D" id="1.10.260.40">
    <property type="entry name" value="lambda repressor-like DNA-binding domains"/>
    <property type="match status" value="1"/>
</dbReference>
<dbReference type="InterPro" id="IPR001387">
    <property type="entry name" value="Cro/C1-type_HTH"/>
</dbReference>
<dbReference type="InterPro" id="IPR010982">
    <property type="entry name" value="Lambda_DNA-bd_dom_sf"/>
</dbReference>
<comment type="caution">
    <text evidence="2">The sequence shown here is derived from an EMBL/GenBank/DDBJ whole genome shotgun (WGS) entry which is preliminary data.</text>
</comment>
<evidence type="ECO:0000313" key="3">
    <source>
        <dbReference type="Proteomes" id="UP000824192"/>
    </source>
</evidence>
<dbReference type="GO" id="GO:0003677">
    <property type="term" value="F:DNA binding"/>
    <property type="evidence" value="ECO:0007669"/>
    <property type="project" value="InterPro"/>
</dbReference>
<name>A0A9D1UMB4_9FIRM</name>
<organism evidence="2 3">
    <name type="scientific">Candidatus Flavonifractor merdipullorum</name>
    <dbReference type="NCBI Taxonomy" id="2838590"/>
    <lineage>
        <taxon>Bacteria</taxon>
        <taxon>Bacillati</taxon>
        <taxon>Bacillota</taxon>
        <taxon>Clostridia</taxon>
        <taxon>Eubacteriales</taxon>
        <taxon>Oscillospiraceae</taxon>
        <taxon>Flavonifractor</taxon>
    </lineage>
</organism>
<evidence type="ECO:0000259" key="1">
    <source>
        <dbReference type="SMART" id="SM00530"/>
    </source>
</evidence>
<feature type="non-terminal residue" evidence="2">
    <location>
        <position position="59"/>
    </location>
</feature>
<dbReference type="SUPFAM" id="SSF47413">
    <property type="entry name" value="lambda repressor-like DNA-binding domains"/>
    <property type="match status" value="1"/>
</dbReference>
<reference evidence="2" key="1">
    <citation type="journal article" date="2021" name="PeerJ">
        <title>Extensive microbial diversity within the chicken gut microbiome revealed by metagenomics and culture.</title>
        <authorList>
            <person name="Gilroy R."/>
            <person name="Ravi A."/>
            <person name="Getino M."/>
            <person name="Pursley I."/>
            <person name="Horton D.L."/>
            <person name="Alikhan N.F."/>
            <person name="Baker D."/>
            <person name="Gharbi K."/>
            <person name="Hall N."/>
            <person name="Watson M."/>
            <person name="Adriaenssens E.M."/>
            <person name="Foster-Nyarko E."/>
            <person name="Jarju S."/>
            <person name="Secka A."/>
            <person name="Antonio M."/>
            <person name="Oren A."/>
            <person name="Chaudhuri R.R."/>
            <person name="La Ragione R."/>
            <person name="Hildebrand F."/>
            <person name="Pallen M.J."/>
        </authorList>
    </citation>
    <scope>NUCLEOTIDE SEQUENCE</scope>
    <source>
        <strain evidence="2">ChiGjej6B6-1540</strain>
    </source>
</reference>
<reference evidence="2" key="2">
    <citation type="submission" date="2021-04" db="EMBL/GenBank/DDBJ databases">
        <authorList>
            <person name="Gilroy R."/>
        </authorList>
    </citation>
    <scope>NUCLEOTIDE SEQUENCE</scope>
    <source>
        <strain evidence="2">ChiGjej6B6-1540</strain>
    </source>
</reference>
<protein>
    <submittedName>
        <fullName evidence="2">Helix-turn-helix transcriptional regulator</fullName>
    </submittedName>
</protein>
<gene>
    <name evidence="2" type="ORF">H9868_01580</name>
</gene>
<sequence length="59" mass="6600">MMIDDLLRERNMTRYRLAVTAGIPHATLNDICSGKTRLEKCSAETVYKLAKALGVSMEL</sequence>
<evidence type="ECO:0000313" key="2">
    <source>
        <dbReference type="EMBL" id="HIW93209.1"/>
    </source>
</evidence>
<accession>A0A9D1UMB4</accession>
<feature type="domain" description="HTH cro/C1-type" evidence="1">
    <location>
        <begin position="2"/>
        <end position="59"/>
    </location>
</feature>
<dbReference type="Proteomes" id="UP000824192">
    <property type="component" value="Unassembled WGS sequence"/>
</dbReference>
<dbReference type="Pfam" id="PF13443">
    <property type="entry name" value="HTH_26"/>
    <property type="match status" value="1"/>
</dbReference>
<proteinExistence type="predicted"/>
<dbReference type="SMART" id="SM00530">
    <property type="entry name" value="HTH_XRE"/>
    <property type="match status" value="1"/>
</dbReference>
<dbReference type="AlphaFoldDB" id="A0A9D1UMB4"/>
<dbReference type="CDD" id="cd00093">
    <property type="entry name" value="HTH_XRE"/>
    <property type="match status" value="1"/>
</dbReference>